<dbReference type="Pfam" id="PF00288">
    <property type="entry name" value="GHMP_kinases_N"/>
    <property type="match status" value="1"/>
</dbReference>
<dbReference type="PANTHER" id="PTHR43290">
    <property type="entry name" value="MEVALONATE KINASE"/>
    <property type="match status" value="1"/>
</dbReference>
<dbReference type="EMBL" id="MGAR01000011">
    <property type="protein sequence ID" value="OGK52283.1"/>
    <property type="molecule type" value="Genomic_DNA"/>
</dbReference>
<dbReference type="GO" id="GO:0019287">
    <property type="term" value="P:isopentenyl diphosphate biosynthetic process, mevalonate pathway"/>
    <property type="evidence" value="ECO:0007669"/>
    <property type="project" value="UniProtKB-UniPathway"/>
</dbReference>
<gene>
    <name evidence="15" type="ORF">A2966_03245</name>
</gene>
<keyword evidence="6" id="KW-0808">Transferase</keyword>
<dbReference type="InterPro" id="IPR006204">
    <property type="entry name" value="GHMP_kinase_N_dom"/>
</dbReference>
<dbReference type="AlphaFoldDB" id="A0A1F7J9I6"/>
<evidence type="ECO:0000256" key="7">
    <source>
        <dbReference type="ARBA" id="ARBA00022741"/>
    </source>
</evidence>
<dbReference type="Proteomes" id="UP000176480">
    <property type="component" value="Unassembled WGS sequence"/>
</dbReference>
<dbReference type="STRING" id="1802067.A2966_03245"/>
<dbReference type="PROSITE" id="PS00627">
    <property type="entry name" value="GHMP_KINASES_ATP"/>
    <property type="match status" value="1"/>
</dbReference>
<dbReference type="GO" id="GO:0005524">
    <property type="term" value="F:ATP binding"/>
    <property type="evidence" value="ECO:0007669"/>
    <property type="project" value="UniProtKB-KW"/>
</dbReference>
<keyword evidence="9" id="KW-0067">ATP-binding</keyword>
<dbReference type="SUPFAM" id="SSF54211">
    <property type="entry name" value="Ribosomal protein S5 domain 2-like"/>
    <property type="match status" value="1"/>
</dbReference>
<dbReference type="GO" id="GO:0004496">
    <property type="term" value="F:mevalonate kinase activity"/>
    <property type="evidence" value="ECO:0007669"/>
    <property type="project" value="UniProtKB-EC"/>
</dbReference>
<evidence type="ECO:0000259" key="14">
    <source>
        <dbReference type="Pfam" id="PF08544"/>
    </source>
</evidence>
<reference evidence="15 16" key="1">
    <citation type="journal article" date="2016" name="Nat. Commun.">
        <title>Thousands of microbial genomes shed light on interconnected biogeochemical processes in an aquifer system.</title>
        <authorList>
            <person name="Anantharaman K."/>
            <person name="Brown C.T."/>
            <person name="Hug L.A."/>
            <person name="Sharon I."/>
            <person name="Castelle C.J."/>
            <person name="Probst A.J."/>
            <person name="Thomas B.C."/>
            <person name="Singh A."/>
            <person name="Wilkins M.J."/>
            <person name="Karaoz U."/>
            <person name="Brodie E.L."/>
            <person name="Williams K.H."/>
            <person name="Hubbard S.S."/>
            <person name="Banfield J.F."/>
        </authorList>
    </citation>
    <scope>NUCLEOTIDE SEQUENCE [LARGE SCALE GENOMIC DNA]</scope>
</reference>
<keyword evidence="4" id="KW-0963">Cytoplasm</keyword>
<evidence type="ECO:0000256" key="9">
    <source>
        <dbReference type="ARBA" id="ARBA00022840"/>
    </source>
</evidence>
<keyword evidence="11" id="KW-0443">Lipid metabolism</keyword>
<name>A0A1F7J9I6_9BACT</name>
<feature type="domain" description="GHMP kinase N-terminal" evidence="13">
    <location>
        <begin position="63"/>
        <end position="146"/>
    </location>
</feature>
<dbReference type="UniPathway" id="UPA00057">
    <property type="reaction ID" value="UER00098"/>
</dbReference>
<evidence type="ECO:0000256" key="11">
    <source>
        <dbReference type="ARBA" id="ARBA00023098"/>
    </source>
</evidence>
<evidence type="ECO:0000313" key="15">
    <source>
        <dbReference type="EMBL" id="OGK52283.1"/>
    </source>
</evidence>
<evidence type="ECO:0000256" key="5">
    <source>
        <dbReference type="ARBA" id="ARBA00022516"/>
    </source>
</evidence>
<dbReference type="PRINTS" id="PR00959">
    <property type="entry name" value="MEVGALKINASE"/>
</dbReference>
<keyword evidence="5" id="KW-0444">Lipid biosynthesis</keyword>
<accession>A0A1F7J9I6</accession>
<evidence type="ECO:0000256" key="2">
    <source>
        <dbReference type="ARBA" id="ARBA00006495"/>
    </source>
</evidence>
<evidence type="ECO:0000256" key="10">
    <source>
        <dbReference type="ARBA" id="ARBA00022842"/>
    </source>
</evidence>
<comment type="subcellular location">
    <subcellularLocation>
        <location evidence="1">Cytoplasm</location>
    </subcellularLocation>
</comment>
<dbReference type="GO" id="GO:0005829">
    <property type="term" value="C:cytosol"/>
    <property type="evidence" value="ECO:0007669"/>
    <property type="project" value="TreeGrafter"/>
</dbReference>
<comment type="pathway">
    <text evidence="12">Isoprenoid biosynthesis; isopentenyl diphosphate biosynthesis via mevalonate pathway; isopentenyl diphosphate from (R)-mevalonate: step 1/3.</text>
</comment>
<dbReference type="InterPro" id="IPR013750">
    <property type="entry name" value="GHMP_kinase_C_dom"/>
</dbReference>
<dbReference type="EC" id="2.7.1.36" evidence="3"/>
<comment type="similarity">
    <text evidence="2">Belongs to the GHMP kinase family. Mevalonate kinase subfamily.</text>
</comment>
<evidence type="ECO:0000256" key="12">
    <source>
        <dbReference type="ARBA" id="ARBA00029438"/>
    </source>
</evidence>
<evidence type="ECO:0000256" key="4">
    <source>
        <dbReference type="ARBA" id="ARBA00022490"/>
    </source>
</evidence>
<dbReference type="Gene3D" id="3.30.70.890">
    <property type="entry name" value="GHMP kinase, C-terminal domain"/>
    <property type="match status" value="1"/>
</dbReference>
<comment type="caution">
    <text evidence="15">The sequence shown here is derived from an EMBL/GenBank/DDBJ whole genome shotgun (WGS) entry which is preliminary data.</text>
</comment>
<dbReference type="InterPro" id="IPR036554">
    <property type="entry name" value="GHMP_kinase_C_sf"/>
</dbReference>
<evidence type="ECO:0000256" key="3">
    <source>
        <dbReference type="ARBA" id="ARBA00012103"/>
    </source>
</evidence>
<dbReference type="PANTHER" id="PTHR43290:SF2">
    <property type="entry name" value="MEVALONATE KINASE"/>
    <property type="match status" value="1"/>
</dbReference>
<evidence type="ECO:0000256" key="6">
    <source>
        <dbReference type="ARBA" id="ARBA00022679"/>
    </source>
</evidence>
<dbReference type="Gene3D" id="3.30.230.10">
    <property type="match status" value="1"/>
</dbReference>
<evidence type="ECO:0000313" key="16">
    <source>
        <dbReference type="Proteomes" id="UP000176480"/>
    </source>
</evidence>
<dbReference type="SUPFAM" id="SSF55060">
    <property type="entry name" value="GHMP Kinase, C-terminal domain"/>
    <property type="match status" value="1"/>
</dbReference>
<keyword evidence="8 15" id="KW-0418">Kinase</keyword>
<dbReference type="InterPro" id="IPR006205">
    <property type="entry name" value="Mev_gal_kin"/>
</dbReference>
<dbReference type="Pfam" id="PF08544">
    <property type="entry name" value="GHMP_kinases_C"/>
    <property type="match status" value="1"/>
</dbReference>
<keyword evidence="10" id="KW-0460">Magnesium</keyword>
<organism evidence="15 16">
    <name type="scientific">Candidatus Roizmanbacteria bacterium RIFCSPLOWO2_01_FULL_41_22</name>
    <dbReference type="NCBI Taxonomy" id="1802067"/>
    <lineage>
        <taxon>Bacteria</taxon>
        <taxon>Candidatus Roizmaniibacteriota</taxon>
    </lineage>
</organism>
<dbReference type="InterPro" id="IPR014721">
    <property type="entry name" value="Ribsml_uS5_D2-typ_fold_subgr"/>
</dbReference>
<dbReference type="InterPro" id="IPR006203">
    <property type="entry name" value="GHMP_knse_ATP-bd_CS"/>
</dbReference>
<sequence>MKIAYQAPAKVILSGEHAAVYGKPALASAVSFYLTFTMEDNKNTTVSHQKDKAIQYIEEEVKKYLQKNNLAFIDKPYQFFIKSTVPIGRGLGSSGALCTSAVACFWEFYTGQKPEKSVVNSVAYHCEKYFHSRPSGLDVSTSCFGGLIYYRKEFEFLKTVSALNCKFSEKIQSRLFLIDSGKPKETTAEMVQQVGRAYNQKPRKFEEYFNAIEKLTRQMVVAIMREDVAMFENCLKKNEALLEQIGVVSLPTQKLIDCLSKIGAAKVTGAGGRKKGSGFILCFTQKEKKLAEYCAKNNLKYFRFQQALDGLKRV</sequence>
<evidence type="ECO:0000256" key="8">
    <source>
        <dbReference type="ARBA" id="ARBA00022777"/>
    </source>
</evidence>
<protein>
    <recommendedName>
        <fullName evidence="3">mevalonate kinase</fullName>
        <ecNumber evidence="3">2.7.1.36</ecNumber>
    </recommendedName>
</protein>
<proteinExistence type="inferred from homology"/>
<evidence type="ECO:0000256" key="1">
    <source>
        <dbReference type="ARBA" id="ARBA00004496"/>
    </source>
</evidence>
<evidence type="ECO:0000259" key="13">
    <source>
        <dbReference type="Pfam" id="PF00288"/>
    </source>
</evidence>
<keyword evidence="7" id="KW-0547">Nucleotide-binding</keyword>
<dbReference type="NCBIfam" id="TIGR00549">
    <property type="entry name" value="mevalon_kin"/>
    <property type="match status" value="1"/>
</dbReference>
<feature type="domain" description="GHMP kinase C-terminal" evidence="14">
    <location>
        <begin position="219"/>
        <end position="272"/>
    </location>
</feature>
<dbReference type="InterPro" id="IPR020568">
    <property type="entry name" value="Ribosomal_Su5_D2-typ_SF"/>
</dbReference>